<accession>H6RKM4</accession>
<proteinExistence type="predicted"/>
<dbReference type="InterPro" id="IPR042557">
    <property type="entry name" value="SCO4226"/>
</dbReference>
<dbReference type="InterPro" id="IPR025336">
    <property type="entry name" value="SCO4226-like"/>
</dbReference>
<sequence length="89" mass="9900">MPVFMIERRYADDLELTADDADGVNRINSDESVQWLYSFLSADKRKTYCLYEAPSAEAIRRAAARAGLPADVIVEMTGTLRPDGSLTPM</sequence>
<dbReference type="OrthoDB" id="9800027at2"/>
<dbReference type="EMBL" id="FO117623">
    <property type="protein sequence ID" value="CCG03640.1"/>
    <property type="molecule type" value="Genomic_DNA"/>
</dbReference>
<dbReference type="Pfam" id="PF14026">
    <property type="entry name" value="SCO4226-like"/>
    <property type="match status" value="1"/>
</dbReference>
<dbReference type="AlphaFoldDB" id="H6RKM4"/>
<protein>
    <recommendedName>
        <fullName evidence="3">DUF4242 domain-containing protein</fullName>
    </recommendedName>
</protein>
<dbReference type="STRING" id="1146883.BLASA_2768"/>
<organism evidence="1 2">
    <name type="scientific">Blastococcus saxobsidens (strain DD2)</name>
    <dbReference type="NCBI Taxonomy" id="1146883"/>
    <lineage>
        <taxon>Bacteria</taxon>
        <taxon>Bacillati</taxon>
        <taxon>Actinomycetota</taxon>
        <taxon>Actinomycetes</taxon>
        <taxon>Geodermatophilales</taxon>
        <taxon>Geodermatophilaceae</taxon>
        <taxon>Blastococcus</taxon>
    </lineage>
</organism>
<evidence type="ECO:0000313" key="1">
    <source>
        <dbReference type="EMBL" id="CCG03640.1"/>
    </source>
</evidence>
<dbReference type="HOGENOM" id="CLU_163976_1_0_11"/>
<dbReference type="KEGG" id="bsd:BLASA_2768"/>
<dbReference type="Proteomes" id="UP000007517">
    <property type="component" value="Chromosome"/>
</dbReference>
<reference evidence="1 2" key="1">
    <citation type="journal article" date="2012" name="J. Bacteriol.">
        <title>Genome Sequence of Blastococcus saxobsidens DD2, a Stone-Inhabiting Bacterium.</title>
        <authorList>
            <person name="Chouaia B."/>
            <person name="Crotti E."/>
            <person name="Brusetti L."/>
            <person name="Daffonchio D."/>
            <person name="Essoussi I."/>
            <person name="Nouioui I."/>
            <person name="Sbissi I."/>
            <person name="Ghodhbane-Gtari F."/>
            <person name="Gtari M."/>
            <person name="Vacherie B."/>
            <person name="Barbe V."/>
            <person name="Medigue C."/>
            <person name="Gury J."/>
            <person name="Pujic P."/>
            <person name="Normand P."/>
        </authorList>
    </citation>
    <scope>NUCLEOTIDE SEQUENCE [LARGE SCALE GENOMIC DNA]</scope>
    <source>
        <strain evidence="1 2">DD2</strain>
    </source>
</reference>
<evidence type="ECO:0000313" key="2">
    <source>
        <dbReference type="Proteomes" id="UP000007517"/>
    </source>
</evidence>
<keyword evidence="2" id="KW-1185">Reference proteome</keyword>
<dbReference type="eggNOG" id="ENOG503441J">
    <property type="taxonomic scope" value="Bacteria"/>
</dbReference>
<evidence type="ECO:0008006" key="3">
    <source>
        <dbReference type="Google" id="ProtNLM"/>
    </source>
</evidence>
<name>H6RKM4_BLASD</name>
<dbReference type="Gene3D" id="3.30.70.3090">
    <property type="entry name" value="ORF SCO4226, nickel-binding ferredoxin-like monomer"/>
    <property type="match status" value="1"/>
</dbReference>
<gene>
    <name evidence="1" type="ordered locus">BLASA_2768</name>
</gene>
<reference evidence="2" key="2">
    <citation type="submission" date="2012-02" db="EMBL/GenBank/DDBJ databases">
        <title>Complete genome sequence of Blastococcus saxobsidens strain DD2.</title>
        <authorList>
            <person name="Genoscope."/>
        </authorList>
    </citation>
    <scope>NUCLEOTIDE SEQUENCE [LARGE SCALE GENOMIC DNA]</scope>
    <source>
        <strain evidence="2">DD2</strain>
    </source>
</reference>